<evidence type="ECO:0000256" key="3">
    <source>
        <dbReference type="ARBA" id="ARBA00022538"/>
    </source>
</evidence>
<dbReference type="GO" id="GO:0034702">
    <property type="term" value="C:monoatomic ion channel complex"/>
    <property type="evidence" value="ECO:0007669"/>
    <property type="project" value="UniProtKB-KW"/>
</dbReference>
<organism evidence="15 16">
    <name type="scientific">Octopus sinensis</name>
    <name type="common">East Asian common octopus</name>
    <dbReference type="NCBI Taxonomy" id="2607531"/>
    <lineage>
        <taxon>Eukaryota</taxon>
        <taxon>Metazoa</taxon>
        <taxon>Spiralia</taxon>
        <taxon>Lophotrochozoa</taxon>
        <taxon>Mollusca</taxon>
        <taxon>Cephalopoda</taxon>
        <taxon>Coleoidea</taxon>
        <taxon>Octopodiformes</taxon>
        <taxon>Octopoda</taxon>
        <taxon>Incirrata</taxon>
        <taxon>Octopodidae</taxon>
        <taxon>Octopus</taxon>
    </lineage>
</organism>
<evidence type="ECO:0000256" key="1">
    <source>
        <dbReference type="ARBA" id="ARBA00004141"/>
    </source>
</evidence>
<dbReference type="Gene3D" id="1.10.287.70">
    <property type="match status" value="1"/>
</dbReference>
<keyword evidence="6 11" id="KW-0630">Potassium</keyword>
<evidence type="ECO:0000256" key="11">
    <source>
        <dbReference type="RuleBase" id="RU003822"/>
    </source>
</evidence>
<reference evidence="16" key="1">
    <citation type="submission" date="2025-08" db="UniProtKB">
        <authorList>
            <consortium name="RefSeq"/>
        </authorList>
    </citation>
    <scope>IDENTIFICATION</scope>
</reference>
<dbReference type="Pfam" id="PF17655">
    <property type="entry name" value="IRK_C"/>
    <property type="match status" value="1"/>
</dbReference>
<comment type="subcellular location">
    <subcellularLocation>
        <location evidence="1 11">Membrane</location>
        <topology evidence="1 11">Multi-pass membrane protein</topology>
    </subcellularLocation>
</comment>
<gene>
    <name evidence="16" type="primary">LOC115231749</name>
</gene>
<dbReference type="GO" id="GO:0005242">
    <property type="term" value="F:inward rectifier potassium channel activity"/>
    <property type="evidence" value="ECO:0007669"/>
    <property type="project" value="InterPro"/>
</dbReference>
<feature type="domain" description="Inward rectifier potassium channel C-terminal" evidence="14">
    <location>
        <begin position="62"/>
        <end position="215"/>
    </location>
</feature>
<keyword evidence="8 11" id="KW-0406">Ion transport</keyword>
<dbReference type="PANTHER" id="PTHR11767:SF102">
    <property type="entry name" value="INWARDLY RECTIFYING POTASSIUM CHANNEL 1, ISOFORM F"/>
    <property type="match status" value="1"/>
</dbReference>
<evidence type="ECO:0000256" key="5">
    <source>
        <dbReference type="ARBA" id="ARBA00022882"/>
    </source>
</evidence>
<evidence type="ECO:0000259" key="14">
    <source>
        <dbReference type="Pfam" id="PF17655"/>
    </source>
</evidence>
<evidence type="ECO:0000256" key="4">
    <source>
        <dbReference type="ARBA" id="ARBA00022692"/>
    </source>
</evidence>
<dbReference type="RefSeq" id="XP_029657559.1">
    <property type="nucleotide sequence ID" value="XM_029801699.1"/>
</dbReference>
<keyword evidence="15" id="KW-1185">Reference proteome</keyword>
<dbReference type="SUPFAM" id="SSF81324">
    <property type="entry name" value="Voltage-gated potassium channels"/>
    <property type="match status" value="1"/>
</dbReference>
<dbReference type="Pfam" id="PF01007">
    <property type="entry name" value="IRK"/>
    <property type="match status" value="1"/>
</dbReference>
<dbReference type="PRINTS" id="PR01320">
    <property type="entry name" value="KIRCHANNEL"/>
</dbReference>
<proteinExistence type="inferred from homology"/>
<evidence type="ECO:0000256" key="6">
    <source>
        <dbReference type="ARBA" id="ARBA00022958"/>
    </source>
</evidence>
<dbReference type="PANTHER" id="PTHR11767">
    <property type="entry name" value="INWARD RECTIFIER POTASSIUM CHANNEL"/>
    <property type="match status" value="1"/>
</dbReference>
<keyword evidence="2 11" id="KW-0813">Transport</keyword>
<keyword evidence="5 11" id="KW-0851">Voltage-gated channel</keyword>
<dbReference type="GO" id="GO:0005886">
    <property type="term" value="C:plasma membrane"/>
    <property type="evidence" value="ECO:0007669"/>
    <property type="project" value="TreeGrafter"/>
</dbReference>
<dbReference type="InterPro" id="IPR013518">
    <property type="entry name" value="K_chnl_inward-rec_Kir_cyto"/>
</dbReference>
<evidence type="ECO:0000256" key="10">
    <source>
        <dbReference type="ARBA" id="ARBA00023303"/>
    </source>
</evidence>
<name>A0A6P7TYM8_9MOLL</name>
<comment type="similarity">
    <text evidence="11">Belongs to the inward rectifier-type potassium channel (TC 1.A.2.1) family.</text>
</comment>
<dbReference type="InterPro" id="IPR016449">
    <property type="entry name" value="K_chnl_inward-rec_Kir"/>
</dbReference>
<dbReference type="GO" id="GO:1990573">
    <property type="term" value="P:potassium ion import across plasma membrane"/>
    <property type="evidence" value="ECO:0007669"/>
    <property type="project" value="TreeGrafter"/>
</dbReference>
<evidence type="ECO:0000259" key="13">
    <source>
        <dbReference type="Pfam" id="PF01007"/>
    </source>
</evidence>
<evidence type="ECO:0000256" key="12">
    <source>
        <dbReference type="SAM" id="Phobius"/>
    </source>
</evidence>
<dbReference type="Gene3D" id="2.60.40.1400">
    <property type="entry name" value="G protein-activated inward rectifier potassium channel 1"/>
    <property type="match status" value="1"/>
</dbReference>
<evidence type="ECO:0000256" key="9">
    <source>
        <dbReference type="ARBA" id="ARBA00023136"/>
    </source>
</evidence>
<dbReference type="AlphaFoldDB" id="A0A6P7TYM8"/>
<accession>A0A6P7TYM8</accession>
<keyword evidence="9 12" id="KW-0472">Membrane</keyword>
<evidence type="ECO:0000256" key="7">
    <source>
        <dbReference type="ARBA" id="ARBA00022989"/>
    </source>
</evidence>
<dbReference type="GO" id="GO:0034765">
    <property type="term" value="P:regulation of monoatomic ion transmembrane transport"/>
    <property type="evidence" value="ECO:0007669"/>
    <property type="project" value="TreeGrafter"/>
</dbReference>
<keyword evidence="3 11" id="KW-0633">Potassium transport</keyword>
<evidence type="ECO:0000256" key="8">
    <source>
        <dbReference type="ARBA" id="ARBA00023065"/>
    </source>
</evidence>
<dbReference type="InterPro" id="IPR041647">
    <property type="entry name" value="IRK_C"/>
</dbReference>
<protein>
    <submittedName>
        <fullName evidence="16">Inward rectifier potassium channel irk-1-like</fullName>
    </submittedName>
</protein>
<keyword evidence="10 11" id="KW-0407">Ion channel</keyword>
<dbReference type="InterPro" id="IPR040445">
    <property type="entry name" value="Kir_TM"/>
</dbReference>
<feature type="domain" description="Potassium channel inwardly rectifying transmembrane" evidence="13">
    <location>
        <begin position="1"/>
        <end position="54"/>
    </location>
</feature>
<dbReference type="Proteomes" id="UP000515154">
    <property type="component" value="Unplaced"/>
</dbReference>
<feature type="transmembrane region" description="Helical" evidence="12">
    <location>
        <begin position="24"/>
        <end position="48"/>
    </location>
</feature>
<evidence type="ECO:0000313" key="16">
    <source>
        <dbReference type="RefSeq" id="XP_029657559.1"/>
    </source>
</evidence>
<keyword evidence="4 11" id="KW-0812">Transmembrane</keyword>
<keyword evidence="7 12" id="KW-1133">Transmembrane helix</keyword>
<evidence type="ECO:0000313" key="15">
    <source>
        <dbReference type="Proteomes" id="UP000515154"/>
    </source>
</evidence>
<evidence type="ECO:0000256" key="2">
    <source>
        <dbReference type="ARBA" id="ARBA00022448"/>
    </source>
</evidence>
<dbReference type="SUPFAM" id="SSF81296">
    <property type="entry name" value="E set domains"/>
    <property type="match status" value="1"/>
</dbReference>
<dbReference type="KEGG" id="osn:115231749"/>
<dbReference type="InterPro" id="IPR014756">
    <property type="entry name" value="Ig_E-set"/>
</dbReference>
<sequence length="224" mass="25182">MVFSMATQCTVGYGHMFVSSNCPLSGIVLLLQTLIGICLESLAFGLAFKKISNPLSRQKTWIFTKNAVVCKRNQSKYFICRILNIQKSQIIASNVKMCLICSRITAEGEMIPFHSKRLATNFDSSSPDSGWPITVSHMIDENSPLYKYDQSKFIADGCEIIVTVTGVSESSGYSVKSRTSYHSTEVLWDHRFSNIFSLSGVDWHADVEHFEKTIPQIEPKLTQY</sequence>